<feature type="domain" description="Acyltransferase 3" evidence="2">
    <location>
        <begin position="14"/>
        <end position="357"/>
    </location>
</feature>
<feature type="transmembrane region" description="Helical" evidence="1">
    <location>
        <begin position="219"/>
        <end position="240"/>
    </location>
</feature>
<evidence type="ECO:0000313" key="4">
    <source>
        <dbReference type="Proteomes" id="UP001317870"/>
    </source>
</evidence>
<keyword evidence="3" id="KW-0012">Acyltransferase</keyword>
<dbReference type="Pfam" id="PF01757">
    <property type="entry name" value="Acyl_transf_3"/>
    <property type="match status" value="1"/>
</dbReference>
<feature type="transmembrane region" description="Helical" evidence="1">
    <location>
        <begin position="338"/>
        <end position="361"/>
    </location>
</feature>
<feature type="transmembrane region" description="Helical" evidence="1">
    <location>
        <begin position="177"/>
        <end position="199"/>
    </location>
</feature>
<feature type="transmembrane region" description="Helical" evidence="1">
    <location>
        <begin position="247"/>
        <end position="263"/>
    </location>
</feature>
<keyword evidence="1" id="KW-0812">Transmembrane</keyword>
<keyword evidence="4" id="KW-1185">Reference proteome</keyword>
<feature type="transmembrane region" description="Helical" evidence="1">
    <location>
        <begin position="63"/>
        <end position="83"/>
    </location>
</feature>
<dbReference type="PANTHER" id="PTHR23028">
    <property type="entry name" value="ACETYLTRANSFERASE"/>
    <property type="match status" value="1"/>
</dbReference>
<feature type="transmembrane region" description="Helical" evidence="1">
    <location>
        <begin position="12"/>
        <end position="33"/>
    </location>
</feature>
<protein>
    <submittedName>
        <fullName evidence="3">Acyltransferase</fullName>
    </submittedName>
</protein>
<dbReference type="InterPro" id="IPR050879">
    <property type="entry name" value="Acyltransferase_3"/>
</dbReference>
<organism evidence="3 4">
    <name type="scientific">Nocardia sputorum</name>
    <dbReference type="NCBI Taxonomy" id="2984338"/>
    <lineage>
        <taxon>Bacteria</taxon>
        <taxon>Bacillati</taxon>
        <taxon>Actinomycetota</taxon>
        <taxon>Actinomycetes</taxon>
        <taxon>Mycobacteriales</taxon>
        <taxon>Nocardiaceae</taxon>
        <taxon>Nocardia</taxon>
    </lineage>
</organism>
<reference evidence="3 4" key="1">
    <citation type="submission" date="2022-11" db="EMBL/GenBank/DDBJ databases">
        <title>Genome Sequencing of Nocardia sp. ON39_IFM12276 and assembly.</title>
        <authorList>
            <person name="Shimojima M."/>
            <person name="Toyokawa M."/>
            <person name="Uesaka K."/>
        </authorList>
    </citation>
    <scope>NUCLEOTIDE SEQUENCE [LARGE SCALE GENOMIC DNA]</scope>
    <source>
        <strain evidence="3 4">IFM 12276</strain>
    </source>
</reference>
<dbReference type="InterPro" id="IPR002656">
    <property type="entry name" value="Acyl_transf_3_dom"/>
</dbReference>
<dbReference type="GO" id="GO:0016746">
    <property type="term" value="F:acyltransferase activity"/>
    <property type="evidence" value="ECO:0007669"/>
    <property type="project" value="UniProtKB-KW"/>
</dbReference>
<dbReference type="PANTHER" id="PTHR23028:SF53">
    <property type="entry name" value="ACYL_TRANSF_3 DOMAIN-CONTAINING PROTEIN"/>
    <property type="match status" value="1"/>
</dbReference>
<feature type="transmembrane region" description="Helical" evidence="1">
    <location>
        <begin position="269"/>
        <end position="287"/>
    </location>
</feature>
<evidence type="ECO:0000259" key="2">
    <source>
        <dbReference type="Pfam" id="PF01757"/>
    </source>
</evidence>
<evidence type="ECO:0000313" key="3">
    <source>
        <dbReference type="EMBL" id="BDU00939.1"/>
    </source>
</evidence>
<accession>A0ABN6U6U2</accession>
<feature type="transmembrane region" description="Helical" evidence="1">
    <location>
        <begin position="150"/>
        <end position="170"/>
    </location>
</feature>
<keyword evidence="1" id="KW-1133">Transmembrane helix</keyword>
<keyword evidence="3" id="KW-0808">Transferase</keyword>
<dbReference type="Proteomes" id="UP001317870">
    <property type="component" value="Chromosome"/>
</dbReference>
<feature type="transmembrane region" description="Helical" evidence="1">
    <location>
        <begin position="307"/>
        <end position="326"/>
    </location>
</feature>
<name>A0ABN6U6U2_9NOCA</name>
<evidence type="ECO:0000256" key="1">
    <source>
        <dbReference type="SAM" id="Phobius"/>
    </source>
</evidence>
<keyword evidence="1" id="KW-0472">Membrane</keyword>
<dbReference type="EMBL" id="AP026978">
    <property type="protein sequence ID" value="BDU00939.1"/>
    <property type="molecule type" value="Genomic_DNA"/>
</dbReference>
<feature type="transmembrane region" description="Helical" evidence="1">
    <location>
        <begin position="104"/>
        <end position="122"/>
    </location>
</feature>
<proteinExistence type="predicted"/>
<gene>
    <name evidence="3" type="ORF">IFM12276_39670</name>
</gene>
<sequence length="390" mass="43563">MIAMDIDNRKRLPSLTGLRFFAAFSVFVFHVMLPNSPIPPYKPVNLFADPDIAYDAAWVVGKAGFLGVSFFFILSGFVLTWSWKPGSSKLQFIRRRVVKIFPNHLTLWVASMVLFAAAITPWKAWLPNFFLLHAWFPQNYINAGVNTPSWTLSCELLFYVLFPFLIPLVLRIDGKYLWYGAAAMVVGMGVIVLLTVFVIPGSEKSELTPIPVLQLWFGYLFPPTRLFEFFLGVFMARIVAEGRWIRIPLWAAVAAVGAGYVVATYTPFYIGFILATAVPLALLIASAAQSDLDGTSKFLSSRLSVRLGEISFAFYICQGVTLFYVRRLMNAATFGAPVAVLLIVGLFCLNIFAAWLLFTFVESPAMRRFARPKRPAVAGERMAGQTLRST</sequence>